<reference evidence="8 9" key="1">
    <citation type="submission" date="2019-07" db="EMBL/GenBank/DDBJ databases">
        <title>Genome sequencing of lignin-degrading bacterial isolates.</title>
        <authorList>
            <person name="Gladden J."/>
        </authorList>
    </citation>
    <scope>NUCLEOTIDE SEQUENCE [LARGE SCALE GENOMIC DNA]</scope>
    <source>
        <strain evidence="8 9">J11</strain>
    </source>
</reference>
<evidence type="ECO:0000313" key="9">
    <source>
        <dbReference type="Proteomes" id="UP000318141"/>
    </source>
</evidence>
<feature type="transmembrane region" description="Helical" evidence="6">
    <location>
        <begin position="237"/>
        <end position="261"/>
    </location>
</feature>
<evidence type="ECO:0000256" key="3">
    <source>
        <dbReference type="ARBA" id="ARBA00022692"/>
    </source>
</evidence>
<evidence type="ECO:0000256" key="4">
    <source>
        <dbReference type="ARBA" id="ARBA00022989"/>
    </source>
</evidence>
<evidence type="ECO:0000313" key="7">
    <source>
        <dbReference type="EMBL" id="TWG80274.1"/>
    </source>
</evidence>
<feature type="transmembrane region" description="Helical" evidence="6">
    <location>
        <begin position="386"/>
        <end position="415"/>
    </location>
</feature>
<comment type="caution">
    <text evidence="8">The sequence shown here is derived from an EMBL/GenBank/DDBJ whole genome shotgun (WGS) entry which is preliminary data.</text>
</comment>
<dbReference type="GO" id="GO:0015658">
    <property type="term" value="F:branched-chain amino acid transmembrane transporter activity"/>
    <property type="evidence" value="ECO:0007669"/>
    <property type="project" value="InterPro"/>
</dbReference>
<feature type="transmembrane region" description="Helical" evidence="6">
    <location>
        <begin position="29"/>
        <end position="46"/>
    </location>
</feature>
<keyword evidence="3 6" id="KW-0812">Transmembrane</keyword>
<evidence type="ECO:0000256" key="2">
    <source>
        <dbReference type="ARBA" id="ARBA00022475"/>
    </source>
</evidence>
<evidence type="ECO:0000256" key="5">
    <source>
        <dbReference type="ARBA" id="ARBA00023136"/>
    </source>
</evidence>
<feature type="transmembrane region" description="Helical" evidence="6">
    <location>
        <begin position="310"/>
        <end position="334"/>
    </location>
</feature>
<dbReference type="Proteomes" id="UP000318141">
    <property type="component" value="Unassembled WGS sequence"/>
</dbReference>
<dbReference type="InterPro" id="IPR001851">
    <property type="entry name" value="ABC_transp_permease"/>
</dbReference>
<feature type="transmembrane region" description="Helical" evidence="6">
    <location>
        <begin position="273"/>
        <end position="304"/>
    </location>
</feature>
<dbReference type="CDD" id="cd06581">
    <property type="entry name" value="TM_PBP1_LivM_like"/>
    <property type="match status" value="1"/>
</dbReference>
<feature type="transmembrane region" description="Helical" evidence="6">
    <location>
        <begin position="355"/>
        <end position="374"/>
    </location>
</feature>
<evidence type="ECO:0000313" key="8">
    <source>
        <dbReference type="EMBL" id="TWG80522.1"/>
    </source>
</evidence>
<feature type="transmembrane region" description="Helical" evidence="6">
    <location>
        <begin position="111"/>
        <end position="131"/>
    </location>
</feature>
<dbReference type="Pfam" id="PF02653">
    <property type="entry name" value="BPD_transp_2"/>
    <property type="match status" value="1"/>
</dbReference>
<dbReference type="PANTHER" id="PTHR30482:SF17">
    <property type="entry name" value="ABC TRANSPORTER ATP-BINDING PROTEIN"/>
    <property type="match status" value="1"/>
</dbReference>
<feature type="transmembrane region" description="Helical" evidence="6">
    <location>
        <begin position="52"/>
        <end position="71"/>
    </location>
</feature>
<evidence type="ECO:0000256" key="6">
    <source>
        <dbReference type="SAM" id="Phobius"/>
    </source>
</evidence>
<dbReference type="AlphaFoldDB" id="A0A562B5R8"/>
<dbReference type="InterPro" id="IPR043428">
    <property type="entry name" value="LivM-like"/>
</dbReference>
<keyword evidence="4 6" id="KW-1133">Transmembrane helix</keyword>
<evidence type="ECO:0000256" key="1">
    <source>
        <dbReference type="ARBA" id="ARBA00004651"/>
    </source>
</evidence>
<name>A0A562B5R8_9BURK</name>
<dbReference type="OrthoDB" id="9034298at2"/>
<feature type="transmembrane region" description="Helical" evidence="6">
    <location>
        <begin position="83"/>
        <end position="105"/>
    </location>
</feature>
<dbReference type="GO" id="GO:0005886">
    <property type="term" value="C:plasma membrane"/>
    <property type="evidence" value="ECO:0007669"/>
    <property type="project" value="UniProtKB-SubCell"/>
</dbReference>
<sequence length="442" mass="47359">METTMQSRRREAEAHGRTMRYRPLNLGRWLIWGTTALVMLVLPLIFSGGFAITLLSQMGIMIVFALSYNMLLGQTGMLSFGHAVYSGMGAFISVHVLNMVGAGTVWLPVSLLPLVGGLAGAFFGVIFGYVTTKKAGTTFAMITLGIGEMVFASSLMFPEFFGGEGGISTNRVVGEPFLGITYGPGRQVYYLIAVWCLLSMAAMYAWTQTPLGRIANAVRDNPERAEFVGYNTQRVRYLVLILSAFFAGISGALATINFEIVSAENVSAVRSGGVLLAAFIGGAGFFFGPIIGAVVFILFAVALSDLTKAWLLYLGLFFVLMVMFVPGGLASLVMMQLPLIARGKLRRMLPAYLRAGLAGLVLLVAIILTVELVYKVQVDSANGTDMSLFGIGFDAATLAPWAVAAALWLVGLAAWRYAAGRARVRWDAVQAEMAAERGGGGR</sequence>
<feature type="transmembrane region" description="Helical" evidence="6">
    <location>
        <begin position="188"/>
        <end position="206"/>
    </location>
</feature>
<protein>
    <submittedName>
        <fullName evidence="8">Amino acid/amide ABC transporter membrane protein 2 (HAAT family)</fullName>
    </submittedName>
    <submittedName>
        <fullName evidence="7">Branched-chain amino acid transport system permease protein</fullName>
    </submittedName>
</protein>
<organism evidence="8 9">
    <name type="scientific">Cupriavidus gilardii J11</name>
    <dbReference type="NCBI Taxonomy" id="936133"/>
    <lineage>
        <taxon>Bacteria</taxon>
        <taxon>Pseudomonadati</taxon>
        <taxon>Pseudomonadota</taxon>
        <taxon>Betaproteobacteria</taxon>
        <taxon>Burkholderiales</taxon>
        <taxon>Burkholderiaceae</taxon>
        <taxon>Cupriavidus</taxon>
    </lineage>
</organism>
<keyword evidence="2" id="KW-1003">Cell membrane</keyword>
<keyword evidence="5 6" id="KW-0472">Membrane</keyword>
<accession>A0A562B5R8</accession>
<dbReference type="EMBL" id="VLJN01000045">
    <property type="protein sequence ID" value="TWG80522.1"/>
    <property type="molecule type" value="Genomic_DNA"/>
</dbReference>
<comment type="subcellular location">
    <subcellularLocation>
        <location evidence="1">Cell membrane</location>
        <topology evidence="1">Multi-pass membrane protein</topology>
    </subcellularLocation>
</comment>
<proteinExistence type="predicted"/>
<dbReference type="EMBL" id="VLJN01000046">
    <property type="protein sequence ID" value="TWG80274.1"/>
    <property type="molecule type" value="Genomic_DNA"/>
</dbReference>
<gene>
    <name evidence="8" type="ORF">L602_000500001680</name>
    <name evidence="7" type="ORF">L602_005000000020</name>
</gene>
<dbReference type="PANTHER" id="PTHR30482">
    <property type="entry name" value="HIGH-AFFINITY BRANCHED-CHAIN AMINO ACID TRANSPORT SYSTEM PERMEASE"/>
    <property type="match status" value="1"/>
</dbReference>
<keyword evidence="9" id="KW-1185">Reference proteome</keyword>